<keyword evidence="4" id="KW-0998">Cell outer membrane</keyword>
<dbReference type="Pfam" id="PF13505">
    <property type="entry name" value="OMP_b-brl"/>
    <property type="match status" value="1"/>
</dbReference>
<sequence length="247" mass="26018">MRTLAKAAVVFVAAFAGGAAVSHAADIPYEPIIEAPEVIPLPAVGGWYLRGDIGYKVYQDPRITLADPAAGTASGESINNTGMVGVGVGYKFNDYFRADLTGDYEFRSTMKVTNTCAACGTPVITANTKFSAFTTLVNAYADLGTYSGITPYLGAGIGASYLKTSNVNTSIGPAGSGDGKWNFAWALMAGASYDITDRLALDVNYRYLNLGEASLGTVTTQCGCTTTAKTDKIDAHEIRVGLRYSMY</sequence>
<dbReference type="KEGG" id="hdi:HDIA_3595"/>
<evidence type="ECO:0000256" key="1">
    <source>
        <dbReference type="ARBA" id="ARBA00004442"/>
    </source>
</evidence>
<gene>
    <name evidence="8" type="primary">pagN</name>
    <name evidence="8" type="ORF">HDIA_3595</name>
</gene>
<dbReference type="InterPro" id="IPR051692">
    <property type="entry name" value="OMP-like"/>
</dbReference>
<comment type="subcellular location">
    <subcellularLocation>
        <location evidence="1">Cell outer membrane</location>
    </subcellularLocation>
</comment>
<dbReference type="Gene3D" id="2.40.160.20">
    <property type="match status" value="1"/>
</dbReference>
<evidence type="ECO:0000256" key="4">
    <source>
        <dbReference type="ARBA" id="ARBA00023237"/>
    </source>
</evidence>
<proteinExistence type="inferred from homology"/>
<evidence type="ECO:0000256" key="6">
    <source>
        <dbReference type="SAM" id="SignalP"/>
    </source>
</evidence>
<organism evidence="8 9">
    <name type="scientific">Hartmannibacter diazotrophicus</name>
    <dbReference type="NCBI Taxonomy" id="1482074"/>
    <lineage>
        <taxon>Bacteria</taxon>
        <taxon>Pseudomonadati</taxon>
        <taxon>Pseudomonadota</taxon>
        <taxon>Alphaproteobacteria</taxon>
        <taxon>Hyphomicrobiales</taxon>
        <taxon>Pleomorphomonadaceae</taxon>
        <taxon>Hartmannibacter</taxon>
    </lineage>
</organism>
<dbReference type="RefSeq" id="WP_099557435.1">
    <property type="nucleotide sequence ID" value="NZ_LT960614.1"/>
</dbReference>
<protein>
    <submittedName>
        <fullName evidence="8">Adhesin/invasin protein PagN</fullName>
    </submittedName>
</protein>
<reference evidence="9" key="1">
    <citation type="submission" date="2017-09" db="EMBL/GenBank/DDBJ databases">
        <title>Genome sequence of Nannocystis excedens DSM 71.</title>
        <authorList>
            <person name="Blom J."/>
        </authorList>
    </citation>
    <scope>NUCLEOTIDE SEQUENCE [LARGE SCALE GENOMIC DNA]</scope>
    <source>
        <strain evidence="9">type strain: E19</strain>
    </source>
</reference>
<comment type="similarity">
    <text evidence="5">Belongs to the Omp25/RopB family.</text>
</comment>
<evidence type="ECO:0000313" key="9">
    <source>
        <dbReference type="Proteomes" id="UP000223606"/>
    </source>
</evidence>
<accession>A0A2C9DA49</accession>
<evidence type="ECO:0000256" key="2">
    <source>
        <dbReference type="ARBA" id="ARBA00022729"/>
    </source>
</evidence>
<dbReference type="InterPro" id="IPR011250">
    <property type="entry name" value="OMP/PagP_B-barrel"/>
</dbReference>
<dbReference type="PANTHER" id="PTHR34001">
    <property type="entry name" value="BLL7405 PROTEIN"/>
    <property type="match status" value="1"/>
</dbReference>
<name>A0A2C9DA49_9HYPH</name>
<feature type="chain" id="PRO_5012632437" evidence="6">
    <location>
        <begin position="25"/>
        <end position="247"/>
    </location>
</feature>
<keyword evidence="9" id="KW-1185">Reference proteome</keyword>
<dbReference type="Proteomes" id="UP000223606">
    <property type="component" value="Chromosome 1"/>
</dbReference>
<feature type="signal peptide" evidence="6">
    <location>
        <begin position="1"/>
        <end position="24"/>
    </location>
</feature>
<dbReference type="SUPFAM" id="SSF56925">
    <property type="entry name" value="OMPA-like"/>
    <property type="match status" value="1"/>
</dbReference>
<evidence type="ECO:0000259" key="7">
    <source>
        <dbReference type="Pfam" id="PF13505"/>
    </source>
</evidence>
<dbReference type="AlphaFoldDB" id="A0A2C9DA49"/>
<evidence type="ECO:0000313" key="8">
    <source>
        <dbReference type="EMBL" id="SON57136.1"/>
    </source>
</evidence>
<keyword evidence="2 6" id="KW-0732">Signal</keyword>
<keyword evidence="3" id="KW-0472">Membrane</keyword>
<evidence type="ECO:0000256" key="3">
    <source>
        <dbReference type="ARBA" id="ARBA00023136"/>
    </source>
</evidence>
<evidence type="ECO:0000256" key="5">
    <source>
        <dbReference type="ARBA" id="ARBA00038306"/>
    </source>
</evidence>
<dbReference type="InterPro" id="IPR027385">
    <property type="entry name" value="Beta-barrel_OMP"/>
</dbReference>
<dbReference type="OrthoDB" id="5643626at2"/>
<dbReference type="GO" id="GO:0009279">
    <property type="term" value="C:cell outer membrane"/>
    <property type="evidence" value="ECO:0007669"/>
    <property type="project" value="UniProtKB-SubCell"/>
</dbReference>
<dbReference type="EMBL" id="LT960614">
    <property type="protein sequence ID" value="SON57136.1"/>
    <property type="molecule type" value="Genomic_DNA"/>
</dbReference>
<dbReference type="PANTHER" id="PTHR34001:SF3">
    <property type="entry name" value="BLL7405 PROTEIN"/>
    <property type="match status" value="1"/>
</dbReference>
<feature type="domain" description="Outer membrane protein beta-barrel" evidence="7">
    <location>
        <begin position="13"/>
        <end position="244"/>
    </location>
</feature>